<dbReference type="AlphaFoldDB" id="N1PKB8"/>
<dbReference type="GO" id="GO:0005634">
    <property type="term" value="C:nucleus"/>
    <property type="evidence" value="ECO:0007669"/>
    <property type="project" value="UniProtKB-SubCell"/>
</dbReference>
<dbReference type="InterPro" id="IPR007219">
    <property type="entry name" value="XnlR_reg_dom"/>
</dbReference>
<evidence type="ECO:0000256" key="5">
    <source>
        <dbReference type="ARBA" id="ARBA00023125"/>
    </source>
</evidence>
<dbReference type="SMART" id="SM00906">
    <property type="entry name" value="Fungal_trans"/>
    <property type="match status" value="1"/>
</dbReference>
<dbReference type="CDD" id="cd12148">
    <property type="entry name" value="fungal_TF_MHR"/>
    <property type="match status" value="1"/>
</dbReference>
<keyword evidence="9" id="KW-1133">Transmembrane helix</keyword>
<evidence type="ECO:0000256" key="1">
    <source>
        <dbReference type="ARBA" id="ARBA00004123"/>
    </source>
</evidence>
<evidence type="ECO:0000256" key="2">
    <source>
        <dbReference type="ARBA" id="ARBA00022723"/>
    </source>
</evidence>
<dbReference type="HOGENOM" id="CLU_012331_4_0_1"/>
<dbReference type="GO" id="GO:0043565">
    <property type="term" value="F:sequence-specific DNA binding"/>
    <property type="evidence" value="ECO:0007669"/>
    <property type="project" value="TreeGrafter"/>
</dbReference>
<organism evidence="11 12">
    <name type="scientific">Dothistroma septosporum (strain NZE10 / CBS 128990)</name>
    <name type="common">Red band needle blight fungus</name>
    <name type="synonym">Mycosphaerella pini</name>
    <dbReference type="NCBI Taxonomy" id="675120"/>
    <lineage>
        <taxon>Eukaryota</taxon>
        <taxon>Fungi</taxon>
        <taxon>Dikarya</taxon>
        <taxon>Ascomycota</taxon>
        <taxon>Pezizomycotina</taxon>
        <taxon>Dothideomycetes</taxon>
        <taxon>Dothideomycetidae</taxon>
        <taxon>Mycosphaerellales</taxon>
        <taxon>Mycosphaerellaceae</taxon>
        <taxon>Dothistroma</taxon>
    </lineage>
</organism>
<accession>N1PKB8</accession>
<evidence type="ECO:0000256" key="4">
    <source>
        <dbReference type="ARBA" id="ARBA00023015"/>
    </source>
</evidence>
<dbReference type="PROSITE" id="PS50048">
    <property type="entry name" value="ZN2_CY6_FUNGAL_2"/>
    <property type="match status" value="1"/>
</dbReference>
<comment type="subcellular location">
    <subcellularLocation>
        <location evidence="1">Nucleus</location>
    </subcellularLocation>
</comment>
<proteinExistence type="predicted"/>
<keyword evidence="3" id="KW-0862">Zinc</keyword>
<protein>
    <recommendedName>
        <fullName evidence="10">Zn(2)-C6 fungal-type domain-containing protein</fullName>
    </recommendedName>
</protein>
<feature type="transmembrane region" description="Helical" evidence="9">
    <location>
        <begin position="523"/>
        <end position="547"/>
    </location>
</feature>
<reference evidence="12" key="1">
    <citation type="journal article" date="2012" name="PLoS Genet.">
        <title>The genomes of the fungal plant pathogens Cladosporium fulvum and Dothistroma septosporum reveal adaptation to different hosts and lifestyles but also signatures of common ancestry.</title>
        <authorList>
            <person name="de Wit P.J.G.M."/>
            <person name="van der Burgt A."/>
            <person name="Oekmen B."/>
            <person name="Stergiopoulos I."/>
            <person name="Abd-Elsalam K.A."/>
            <person name="Aerts A.L."/>
            <person name="Bahkali A.H."/>
            <person name="Beenen H.G."/>
            <person name="Chettri P."/>
            <person name="Cox M.P."/>
            <person name="Datema E."/>
            <person name="de Vries R.P."/>
            <person name="Dhillon B."/>
            <person name="Ganley A.R."/>
            <person name="Griffiths S.A."/>
            <person name="Guo Y."/>
            <person name="Hamelin R.C."/>
            <person name="Henrissat B."/>
            <person name="Kabir M.S."/>
            <person name="Jashni M.K."/>
            <person name="Kema G."/>
            <person name="Klaubauf S."/>
            <person name="Lapidus A."/>
            <person name="Levasseur A."/>
            <person name="Lindquist E."/>
            <person name="Mehrabi R."/>
            <person name="Ohm R.A."/>
            <person name="Owen T.J."/>
            <person name="Salamov A."/>
            <person name="Schwelm A."/>
            <person name="Schijlen E."/>
            <person name="Sun H."/>
            <person name="van den Burg H.A."/>
            <person name="van Ham R.C.H.J."/>
            <person name="Zhang S."/>
            <person name="Goodwin S.B."/>
            <person name="Grigoriev I.V."/>
            <person name="Collemare J."/>
            <person name="Bradshaw R.E."/>
        </authorList>
    </citation>
    <scope>NUCLEOTIDE SEQUENCE [LARGE SCALE GENOMIC DNA]</scope>
    <source>
        <strain evidence="12">NZE10 / CBS 128990</strain>
    </source>
</reference>
<dbReference type="GO" id="GO:0006351">
    <property type="term" value="P:DNA-templated transcription"/>
    <property type="evidence" value="ECO:0007669"/>
    <property type="project" value="InterPro"/>
</dbReference>
<keyword evidence="9" id="KW-0472">Membrane</keyword>
<evidence type="ECO:0000256" key="8">
    <source>
        <dbReference type="SAM" id="MobiDB-lite"/>
    </source>
</evidence>
<dbReference type="InterPro" id="IPR001138">
    <property type="entry name" value="Zn2Cys6_DnaBD"/>
</dbReference>
<feature type="region of interest" description="Disordered" evidence="8">
    <location>
        <begin position="101"/>
        <end position="134"/>
    </location>
</feature>
<dbReference type="GO" id="GO:0000981">
    <property type="term" value="F:DNA-binding transcription factor activity, RNA polymerase II-specific"/>
    <property type="evidence" value="ECO:0007669"/>
    <property type="project" value="InterPro"/>
</dbReference>
<feature type="region of interest" description="Disordered" evidence="8">
    <location>
        <begin position="1"/>
        <end position="39"/>
    </location>
</feature>
<keyword evidence="6" id="KW-0804">Transcription</keyword>
<dbReference type="GO" id="GO:0045944">
    <property type="term" value="P:positive regulation of transcription by RNA polymerase II"/>
    <property type="evidence" value="ECO:0007669"/>
    <property type="project" value="TreeGrafter"/>
</dbReference>
<evidence type="ECO:0000313" key="11">
    <source>
        <dbReference type="EMBL" id="EME42010.1"/>
    </source>
</evidence>
<dbReference type="GO" id="GO:0008270">
    <property type="term" value="F:zinc ion binding"/>
    <property type="evidence" value="ECO:0007669"/>
    <property type="project" value="InterPro"/>
</dbReference>
<evidence type="ECO:0000256" key="7">
    <source>
        <dbReference type="ARBA" id="ARBA00023242"/>
    </source>
</evidence>
<dbReference type="OMA" id="WSQIRYA"/>
<feature type="domain" description="Zn(2)-C6 fungal-type" evidence="10">
    <location>
        <begin position="43"/>
        <end position="73"/>
    </location>
</feature>
<keyword evidence="5" id="KW-0238">DNA-binding</keyword>
<sequence length="656" mass="74395">MLDNNTYAGRQEGDRQQSAPNMDAAGTARPASTHQKRTRNAIACQRCKSRKQKCSGQIPKCFSCVNSGSNCEYEVWASSAHSHMLYQRALQRIEELESLLMSSDSNDRPVDKHQTPSLKRTRPKYPETTLESGVENSECSENVESFVEIFRDLSLEAAGGYTNIASNFTMARMLDSMVKGNEAKMSKSSSPENGTYEVGSTTDLPLESIPAEVADRALYGFFRHIFTLWPVLSTSFIWELHTNRADLSDPFELAALHLIYGNGGRYLETTGEHGDFRSEVHYAHALTLLEQVLQLNDIRSVQMLLLCAIYGLRAPRGPGPWVFVGMAMRISIELGLHRRIQALGYADAQAEELRRCVFWSCYCLDRQTSIILGRPFAISDRDIDAEFPTGVGHRNNCSTATRDDSGQPSSVELFLHICNLRRIESRIQQEIYRVDRPGPFIFEIESFISELEAWKANIPYDAQVAQPTSINAFDYYMVYYYKTVRFLLHPHILSPQPDLSYMQLCIEACEGICQTYKRLHHNITVGFSLMALHSVFFAGLTMLYCSWMRPREIFQLRNIGYLNACSIVLYVIAERWPHATRYRDLFELLKDAVSEAIEEGAYEPRRAIKKLRPGAVNEALREMQPTEANQDDFPAMLAEMSGAATSMPFLLSNDPW</sequence>
<dbReference type="SUPFAM" id="SSF57701">
    <property type="entry name" value="Zn2/Cys6 DNA-binding domain"/>
    <property type="match status" value="1"/>
</dbReference>
<dbReference type="SMART" id="SM00066">
    <property type="entry name" value="GAL4"/>
    <property type="match status" value="1"/>
</dbReference>
<name>N1PKB8_DOTSN</name>
<dbReference type="EMBL" id="KB446541">
    <property type="protein sequence ID" value="EME42010.1"/>
    <property type="molecule type" value="Genomic_DNA"/>
</dbReference>
<dbReference type="OrthoDB" id="3627416at2759"/>
<dbReference type="Pfam" id="PF00172">
    <property type="entry name" value="Zn_clus"/>
    <property type="match status" value="1"/>
</dbReference>
<gene>
    <name evidence="11" type="ORF">DOTSEDRAFT_174788</name>
</gene>
<evidence type="ECO:0000256" key="6">
    <source>
        <dbReference type="ARBA" id="ARBA00023163"/>
    </source>
</evidence>
<dbReference type="PANTHER" id="PTHR47782">
    <property type="entry name" value="ZN(II)2CYS6 TRANSCRIPTION FACTOR (EUROFUNG)-RELATED"/>
    <property type="match status" value="1"/>
</dbReference>
<dbReference type="Pfam" id="PF04082">
    <property type="entry name" value="Fungal_trans"/>
    <property type="match status" value="1"/>
</dbReference>
<reference evidence="11 12" key="2">
    <citation type="journal article" date="2012" name="PLoS Pathog.">
        <title>Diverse lifestyles and strategies of plant pathogenesis encoded in the genomes of eighteen Dothideomycetes fungi.</title>
        <authorList>
            <person name="Ohm R.A."/>
            <person name="Feau N."/>
            <person name="Henrissat B."/>
            <person name="Schoch C.L."/>
            <person name="Horwitz B.A."/>
            <person name="Barry K.W."/>
            <person name="Condon B.J."/>
            <person name="Copeland A.C."/>
            <person name="Dhillon B."/>
            <person name="Glaser F."/>
            <person name="Hesse C.N."/>
            <person name="Kosti I."/>
            <person name="LaButti K."/>
            <person name="Lindquist E.A."/>
            <person name="Lucas S."/>
            <person name="Salamov A.A."/>
            <person name="Bradshaw R.E."/>
            <person name="Ciuffetti L."/>
            <person name="Hamelin R.C."/>
            <person name="Kema G.H.J."/>
            <person name="Lawrence C."/>
            <person name="Scott J.A."/>
            <person name="Spatafora J.W."/>
            <person name="Turgeon B.G."/>
            <person name="de Wit P.J.G.M."/>
            <person name="Zhong S."/>
            <person name="Goodwin S.B."/>
            <person name="Grigoriev I.V."/>
        </authorList>
    </citation>
    <scope>NUCLEOTIDE SEQUENCE [LARGE SCALE GENOMIC DNA]</scope>
    <source>
        <strain evidence="12">NZE10 / CBS 128990</strain>
    </source>
</reference>
<evidence type="ECO:0000256" key="3">
    <source>
        <dbReference type="ARBA" id="ARBA00022833"/>
    </source>
</evidence>
<dbReference type="CDD" id="cd00067">
    <property type="entry name" value="GAL4"/>
    <property type="match status" value="1"/>
</dbReference>
<keyword evidence="12" id="KW-1185">Reference proteome</keyword>
<dbReference type="eggNOG" id="ENOG502QS9Q">
    <property type="taxonomic scope" value="Eukaryota"/>
</dbReference>
<dbReference type="PANTHER" id="PTHR47782:SF12">
    <property type="entry name" value="ZN(II)2CYS6 TRANSCRIPTION FACTOR (EUROFUNG)"/>
    <property type="match status" value="1"/>
</dbReference>
<feature type="compositionally biased region" description="Basic and acidic residues" evidence="8">
    <location>
        <begin position="105"/>
        <end position="114"/>
    </location>
</feature>
<dbReference type="PROSITE" id="PS00463">
    <property type="entry name" value="ZN2_CY6_FUNGAL_1"/>
    <property type="match status" value="1"/>
</dbReference>
<keyword evidence="4" id="KW-0805">Transcription regulation</keyword>
<dbReference type="InterPro" id="IPR036864">
    <property type="entry name" value="Zn2-C6_fun-type_DNA-bd_sf"/>
</dbReference>
<keyword evidence="2" id="KW-0479">Metal-binding</keyword>
<evidence type="ECO:0000259" key="10">
    <source>
        <dbReference type="PROSITE" id="PS50048"/>
    </source>
</evidence>
<dbReference type="Proteomes" id="UP000016933">
    <property type="component" value="Unassembled WGS sequence"/>
</dbReference>
<keyword evidence="7" id="KW-0539">Nucleus</keyword>
<evidence type="ECO:0000256" key="9">
    <source>
        <dbReference type="SAM" id="Phobius"/>
    </source>
</evidence>
<evidence type="ECO:0000313" key="12">
    <source>
        <dbReference type="Proteomes" id="UP000016933"/>
    </source>
</evidence>
<keyword evidence="9" id="KW-0812">Transmembrane</keyword>
<dbReference type="InterPro" id="IPR052202">
    <property type="entry name" value="Yeast_MetPath_Reg"/>
</dbReference>
<dbReference type="Gene3D" id="4.10.240.10">
    <property type="entry name" value="Zn(2)-C6 fungal-type DNA-binding domain"/>
    <property type="match status" value="1"/>
</dbReference>